<evidence type="ECO:0000313" key="1">
    <source>
        <dbReference type="Proteomes" id="UP000694865"/>
    </source>
</evidence>
<gene>
    <name evidence="2" type="primary">LOC102805233</name>
</gene>
<dbReference type="RefSeq" id="XP_006818351.1">
    <property type="nucleotide sequence ID" value="XM_006818288.1"/>
</dbReference>
<dbReference type="PANTHER" id="PTHR31581:SF1">
    <property type="entry name" value="KICSTOR SUBUNIT 2"/>
    <property type="match status" value="1"/>
</dbReference>
<name>A0ABM0MEB0_SACKO</name>
<protein>
    <submittedName>
        <fullName evidence="2">UPF0536 protein C12orf66-like</fullName>
    </submittedName>
</protein>
<reference evidence="2" key="1">
    <citation type="submission" date="2025-08" db="UniProtKB">
        <authorList>
            <consortium name="RefSeq"/>
        </authorList>
    </citation>
    <scope>IDENTIFICATION</scope>
    <source>
        <tissue evidence="2">Testes</tissue>
    </source>
</reference>
<accession>A0ABM0MEB0</accession>
<dbReference type="Gene3D" id="3.30.450.240">
    <property type="match status" value="1"/>
</dbReference>
<organism evidence="1 2">
    <name type="scientific">Saccoglossus kowalevskii</name>
    <name type="common">Acorn worm</name>
    <dbReference type="NCBI Taxonomy" id="10224"/>
    <lineage>
        <taxon>Eukaryota</taxon>
        <taxon>Metazoa</taxon>
        <taxon>Hemichordata</taxon>
        <taxon>Enteropneusta</taxon>
        <taxon>Harrimaniidae</taxon>
        <taxon>Saccoglossus</taxon>
    </lineage>
</organism>
<dbReference type="GeneID" id="102805233"/>
<dbReference type="Proteomes" id="UP000694865">
    <property type="component" value="Unplaced"/>
</dbReference>
<dbReference type="InterPro" id="IPR038060">
    <property type="entry name" value="C12orf66-like_central_sf"/>
</dbReference>
<keyword evidence="1" id="KW-1185">Reference proteome</keyword>
<dbReference type="PANTHER" id="PTHR31581">
    <property type="entry name" value="KICSTOR COMPLEX PROTEIN C12ORF66"/>
    <property type="match status" value="1"/>
</dbReference>
<dbReference type="InterPro" id="IPR018544">
    <property type="entry name" value="KICS_2"/>
</dbReference>
<evidence type="ECO:0000313" key="2">
    <source>
        <dbReference type="RefSeq" id="XP_006818351.1"/>
    </source>
</evidence>
<dbReference type="SUPFAM" id="SSF160651">
    <property type="entry name" value="FLJ32549 C-terminal domain-like"/>
    <property type="match status" value="1"/>
</dbReference>
<proteinExistence type="predicted"/>
<dbReference type="Pfam" id="PF09404">
    <property type="entry name" value="C12orf66_like"/>
    <property type="match status" value="1"/>
</dbReference>
<sequence>MAEGPAIPISSSSTSSLESVSQEQAFLETYFLALSQFAYDKAKEYADKERDSRKNTYGSTWGQMLFALSHLATAEKTYSGLLFLGQKWFGRKDSLRTSYVSLLNELHKIENIGRLAMGGTAPFLERLLSHLSGQLCQYVQARQEFMDLHSKNFHHPILSPLKSSVSLEFDLLLVLLQAEVDISQWKFLQSLLKIHEAHSKSEPWRTLLRPKEAKKKMPSSHKLHANPPLYLWILKYKDALVSKFSLYFHEVLSKQAPIGDIKTVMSKIPTDFYTKIVSFHKKTDAFNISLVFNVRGCESTYTGHGYHHPEALFIPVTGLDSYPAVVSYPNDRPISHWPNVVMLISSKISELESHDRILYFYDKNFQSTYYICKVDNKMMLVLLYESKKNEKDSHVNTFMSEMSSQLRSNKLFASLKTGSKS</sequence>
<dbReference type="SUPFAM" id="SSF158548">
    <property type="entry name" value="FLJ32549 domain-like"/>
    <property type="match status" value="1"/>
</dbReference>